<comment type="caution">
    <text evidence="3">The sequence shown here is derived from an EMBL/GenBank/DDBJ whole genome shotgun (WGS) entry which is preliminary data.</text>
</comment>
<dbReference type="InterPro" id="IPR050834">
    <property type="entry name" value="Glycosyltransf_2"/>
</dbReference>
<keyword evidence="1" id="KW-0812">Transmembrane</keyword>
<organism evidence="3">
    <name type="scientific">marine sediment metagenome</name>
    <dbReference type="NCBI Taxonomy" id="412755"/>
    <lineage>
        <taxon>unclassified sequences</taxon>
        <taxon>metagenomes</taxon>
        <taxon>ecological metagenomes</taxon>
    </lineage>
</organism>
<feature type="non-terminal residue" evidence="3">
    <location>
        <position position="1"/>
    </location>
</feature>
<sequence>AVIVDNDSKQTALSIVESFKKQSFYKIEYYVEPEQNIALARNKAVENAKGNYIAFIDDDEFPTNTWLLNLYKAYNNYNADGILGPVKPHFDEEPPSWLIKGKFCERPSYNTGTVLHWDDTRTGNVLFNRDIFMDENNRFGPEFGKTGGEDVQFFEKMIKEGRVFVWCADAPVYETVLPARLKKTFYLKKDLRIGGLTGEQARGWPNRYKYLTKITLALAFYSVCLPFSFFFGAHAYMKYLTKFLYYAGCILGFCGWVIIR</sequence>
<dbReference type="Gene3D" id="3.90.550.10">
    <property type="entry name" value="Spore Coat Polysaccharide Biosynthesis Protein SpsA, Chain A"/>
    <property type="match status" value="1"/>
</dbReference>
<name>X0VB85_9ZZZZ</name>
<proteinExistence type="predicted"/>
<feature type="non-terminal residue" evidence="3">
    <location>
        <position position="260"/>
    </location>
</feature>
<dbReference type="PANTHER" id="PTHR43685">
    <property type="entry name" value="GLYCOSYLTRANSFERASE"/>
    <property type="match status" value="1"/>
</dbReference>
<dbReference type="AlphaFoldDB" id="X0VB85"/>
<dbReference type="InterPro" id="IPR001173">
    <property type="entry name" value="Glyco_trans_2-like"/>
</dbReference>
<evidence type="ECO:0000259" key="2">
    <source>
        <dbReference type="Pfam" id="PF00535"/>
    </source>
</evidence>
<feature type="domain" description="Glycosyltransferase 2-like" evidence="2">
    <location>
        <begin position="2"/>
        <end position="107"/>
    </location>
</feature>
<gene>
    <name evidence="3" type="ORF">S01H1_50442</name>
</gene>
<dbReference type="PANTHER" id="PTHR43685:SF2">
    <property type="entry name" value="GLYCOSYLTRANSFERASE 2-LIKE DOMAIN-CONTAINING PROTEIN"/>
    <property type="match status" value="1"/>
</dbReference>
<feature type="transmembrane region" description="Helical" evidence="1">
    <location>
        <begin position="243"/>
        <end position="259"/>
    </location>
</feature>
<dbReference type="SUPFAM" id="SSF53448">
    <property type="entry name" value="Nucleotide-diphospho-sugar transferases"/>
    <property type="match status" value="1"/>
</dbReference>
<dbReference type="EMBL" id="BARS01032502">
    <property type="protein sequence ID" value="GAG15525.1"/>
    <property type="molecule type" value="Genomic_DNA"/>
</dbReference>
<accession>X0VB85</accession>
<dbReference type="Pfam" id="PF00535">
    <property type="entry name" value="Glycos_transf_2"/>
    <property type="match status" value="1"/>
</dbReference>
<dbReference type="CDD" id="cd00761">
    <property type="entry name" value="Glyco_tranf_GTA_type"/>
    <property type="match status" value="1"/>
</dbReference>
<protein>
    <recommendedName>
        <fullName evidence="2">Glycosyltransferase 2-like domain-containing protein</fullName>
    </recommendedName>
</protein>
<keyword evidence="1" id="KW-1133">Transmembrane helix</keyword>
<evidence type="ECO:0000256" key="1">
    <source>
        <dbReference type="SAM" id="Phobius"/>
    </source>
</evidence>
<feature type="transmembrane region" description="Helical" evidence="1">
    <location>
        <begin position="214"/>
        <end position="237"/>
    </location>
</feature>
<dbReference type="InterPro" id="IPR029044">
    <property type="entry name" value="Nucleotide-diphossugar_trans"/>
</dbReference>
<evidence type="ECO:0000313" key="3">
    <source>
        <dbReference type="EMBL" id="GAG15525.1"/>
    </source>
</evidence>
<reference evidence="3" key="1">
    <citation type="journal article" date="2014" name="Front. Microbiol.">
        <title>High frequency of phylogenetically diverse reductive dehalogenase-homologous genes in deep subseafloor sedimentary metagenomes.</title>
        <authorList>
            <person name="Kawai M."/>
            <person name="Futagami T."/>
            <person name="Toyoda A."/>
            <person name="Takaki Y."/>
            <person name="Nishi S."/>
            <person name="Hori S."/>
            <person name="Arai W."/>
            <person name="Tsubouchi T."/>
            <person name="Morono Y."/>
            <person name="Uchiyama I."/>
            <person name="Ito T."/>
            <person name="Fujiyama A."/>
            <person name="Inagaki F."/>
            <person name="Takami H."/>
        </authorList>
    </citation>
    <scope>NUCLEOTIDE SEQUENCE</scope>
    <source>
        <strain evidence="3">Expedition CK06-06</strain>
    </source>
</reference>
<keyword evidence="1" id="KW-0472">Membrane</keyword>